<keyword evidence="12" id="KW-1185">Reference proteome</keyword>
<evidence type="ECO:0000259" key="10">
    <source>
        <dbReference type="Pfam" id="PF04290"/>
    </source>
</evidence>
<evidence type="ECO:0000256" key="7">
    <source>
        <dbReference type="ARBA" id="ARBA00023136"/>
    </source>
</evidence>
<accession>A0ABU8PH33</accession>
<comment type="caution">
    <text evidence="11">The sequence shown here is derived from an EMBL/GenBank/DDBJ whole genome shotgun (WGS) entry which is preliminary data.</text>
</comment>
<proteinExistence type="inferred from homology"/>
<comment type="subcellular location">
    <subcellularLocation>
        <location evidence="1 9">Cell inner membrane</location>
        <topology evidence="1 9">Multi-pass membrane protein</topology>
    </subcellularLocation>
</comment>
<comment type="similarity">
    <text evidence="8 9">Belongs to the TRAP transporter small permease family.</text>
</comment>
<gene>
    <name evidence="11" type="ORF">WH297_17515</name>
</gene>
<evidence type="ECO:0000256" key="9">
    <source>
        <dbReference type="RuleBase" id="RU369079"/>
    </source>
</evidence>
<dbReference type="EMBL" id="JBBGZH010000002">
    <property type="protein sequence ID" value="MEJ5021514.1"/>
    <property type="molecule type" value="Genomic_DNA"/>
</dbReference>
<feature type="transmembrane region" description="Helical" evidence="9">
    <location>
        <begin position="35"/>
        <end position="53"/>
    </location>
</feature>
<protein>
    <recommendedName>
        <fullName evidence="9">TRAP transporter small permease protein</fullName>
    </recommendedName>
</protein>
<dbReference type="RefSeq" id="WP_105543949.1">
    <property type="nucleotide sequence ID" value="NZ_JBBGZH010000002.1"/>
</dbReference>
<feature type="transmembrane region" description="Helical" evidence="9">
    <location>
        <begin position="107"/>
        <end position="131"/>
    </location>
</feature>
<comment type="subunit">
    <text evidence="9">The complex comprises the extracytoplasmic solute receptor protein and the two transmembrane proteins.</text>
</comment>
<dbReference type="Pfam" id="PF04290">
    <property type="entry name" value="DctQ"/>
    <property type="match status" value="1"/>
</dbReference>
<keyword evidence="6 9" id="KW-1133">Transmembrane helix</keyword>
<keyword evidence="4 9" id="KW-0997">Cell inner membrane</keyword>
<dbReference type="PANTHER" id="PTHR35011">
    <property type="entry name" value="2,3-DIKETO-L-GULONATE TRAP TRANSPORTER SMALL PERMEASE PROTEIN YIAM"/>
    <property type="match status" value="1"/>
</dbReference>
<sequence>METTKDAHSKGTLVHSETNALIVFIYKAVVRMETIICYIAFIAGTIALVLDIFGREVLGQGIFGAQRVAVYCMAVAGIMGFSYVISYGGHLRPTVLDKLISPRYDAFFARLADIISCILCLGLAYASFLFIASTYQLGEQDMTLPFNIWKVQSVLVVAFGFSAFKFFLFSCFPGLRPNDGGADI</sequence>
<dbReference type="PANTHER" id="PTHR35011:SF2">
    <property type="entry name" value="2,3-DIKETO-L-GULONATE TRAP TRANSPORTER SMALL PERMEASE PROTEIN YIAM"/>
    <property type="match status" value="1"/>
</dbReference>
<evidence type="ECO:0000256" key="5">
    <source>
        <dbReference type="ARBA" id="ARBA00022692"/>
    </source>
</evidence>
<evidence type="ECO:0000256" key="1">
    <source>
        <dbReference type="ARBA" id="ARBA00004429"/>
    </source>
</evidence>
<feature type="transmembrane region" description="Helical" evidence="9">
    <location>
        <begin position="68"/>
        <end position="86"/>
    </location>
</feature>
<evidence type="ECO:0000256" key="6">
    <source>
        <dbReference type="ARBA" id="ARBA00022989"/>
    </source>
</evidence>
<keyword evidence="7 9" id="KW-0472">Membrane</keyword>
<feature type="transmembrane region" description="Helical" evidence="9">
    <location>
        <begin position="151"/>
        <end position="168"/>
    </location>
</feature>
<dbReference type="Proteomes" id="UP001375812">
    <property type="component" value="Unassembled WGS sequence"/>
</dbReference>
<reference evidence="11 12" key="1">
    <citation type="submission" date="2023-12" db="EMBL/GenBank/DDBJ databases">
        <title>Gut-associated functions are favored during microbiome assembly across C. elegans life.</title>
        <authorList>
            <person name="Zimmermann J."/>
        </authorList>
    </citation>
    <scope>NUCLEOTIDE SEQUENCE [LARGE SCALE GENOMIC DNA]</scope>
    <source>
        <strain evidence="11 12">MYb71</strain>
    </source>
</reference>
<evidence type="ECO:0000313" key="12">
    <source>
        <dbReference type="Proteomes" id="UP001375812"/>
    </source>
</evidence>
<dbReference type="InterPro" id="IPR055348">
    <property type="entry name" value="DctQ"/>
</dbReference>
<evidence type="ECO:0000256" key="4">
    <source>
        <dbReference type="ARBA" id="ARBA00022519"/>
    </source>
</evidence>
<keyword evidence="5 9" id="KW-0812">Transmembrane</keyword>
<name>A0ABU8PH33_9HYPH</name>
<dbReference type="InterPro" id="IPR007387">
    <property type="entry name" value="TRAP_DctQ"/>
</dbReference>
<evidence type="ECO:0000313" key="11">
    <source>
        <dbReference type="EMBL" id="MEJ5021514.1"/>
    </source>
</evidence>
<keyword evidence="2 9" id="KW-0813">Transport</keyword>
<organism evidence="11 12">
    <name type="scientific">Ochrobactrum vermis</name>
    <dbReference type="NCBI Taxonomy" id="1827297"/>
    <lineage>
        <taxon>Bacteria</taxon>
        <taxon>Pseudomonadati</taxon>
        <taxon>Pseudomonadota</taxon>
        <taxon>Alphaproteobacteria</taxon>
        <taxon>Hyphomicrobiales</taxon>
        <taxon>Brucellaceae</taxon>
        <taxon>Brucella/Ochrobactrum group</taxon>
        <taxon>Ochrobactrum</taxon>
    </lineage>
</organism>
<evidence type="ECO:0000256" key="8">
    <source>
        <dbReference type="ARBA" id="ARBA00038436"/>
    </source>
</evidence>
<feature type="domain" description="Tripartite ATP-independent periplasmic transporters DctQ component" evidence="10">
    <location>
        <begin position="46"/>
        <end position="164"/>
    </location>
</feature>
<evidence type="ECO:0000256" key="2">
    <source>
        <dbReference type="ARBA" id="ARBA00022448"/>
    </source>
</evidence>
<comment type="function">
    <text evidence="9">Part of the tripartite ATP-independent periplasmic (TRAP) transport system.</text>
</comment>
<evidence type="ECO:0000256" key="3">
    <source>
        <dbReference type="ARBA" id="ARBA00022475"/>
    </source>
</evidence>
<keyword evidence="3" id="KW-1003">Cell membrane</keyword>